<keyword evidence="2" id="KW-1185">Reference proteome</keyword>
<reference evidence="2" key="2">
    <citation type="submission" date="2015-01" db="EMBL/GenBank/DDBJ databases">
        <title>Evolutionary Origins and Diversification of the Mycorrhizal Mutualists.</title>
        <authorList>
            <consortium name="DOE Joint Genome Institute"/>
            <consortium name="Mycorrhizal Genomics Consortium"/>
            <person name="Kohler A."/>
            <person name="Kuo A."/>
            <person name="Nagy L.G."/>
            <person name="Floudas D."/>
            <person name="Copeland A."/>
            <person name="Barry K.W."/>
            <person name="Cichocki N."/>
            <person name="Veneault-Fourrey C."/>
            <person name="LaButti K."/>
            <person name="Lindquist E.A."/>
            <person name="Lipzen A."/>
            <person name="Lundell T."/>
            <person name="Morin E."/>
            <person name="Murat C."/>
            <person name="Riley R."/>
            <person name="Ohm R."/>
            <person name="Sun H."/>
            <person name="Tunlid A."/>
            <person name="Henrissat B."/>
            <person name="Grigoriev I.V."/>
            <person name="Hibbett D.S."/>
            <person name="Martin F."/>
        </authorList>
    </citation>
    <scope>NUCLEOTIDE SEQUENCE [LARGE SCALE GENOMIC DNA]</scope>
    <source>
        <strain evidence="2">ATCC 200175</strain>
    </source>
</reference>
<dbReference type="AlphaFoldDB" id="A0A0C9STJ1"/>
<evidence type="ECO:0000313" key="1">
    <source>
        <dbReference type="EMBL" id="KIJ12119.1"/>
    </source>
</evidence>
<proteinExistence type="predicted"/>
<name>A0A0C9STJ1_PAXIN</name>
<gene>
    <name evidence="1" type="ORF">PAXINDRAFT_171397</name>
</gene>
<protein>
    <submittedName>
        <fullName evidence="1">Uncharacterized protein</fullName>
    </submittedName>
</protein>
<organism evidence="1 2">
    <name type="scientific">Paxillus involutus ATCC 200175</name>
    <dbReference type="NCBI Taxonomy" id="664439"/>
    <lineage>
        <taxon>Eukaryota</taxon>
        <taxon>Fungi</taxon>
        <taxon>Dikarya</taxon>
        <taxon>Basidiomycota</taxon>
        <taxon>Agaricomycotina</taxon>
        <taxon>Agaricomycetes</taxon>
        <taxon>Agaricomycetidae</taxon>
        <taxon>Boletales</taxon>
        <taxon>Paxilineae</taxon>
        <taxon>Paxillaceae</taxon>
        <taxon>Paxillus</taxon>
    </lineage>
</organism>
<dbReference type="EMBL" id="KN819368">
    <property type="protein sequence ID" value="KIJ12119.1"/>
    <property type="molecule type" value="Genomic_DNA"/>
</dbReference>
<dbReference type="HOGENOM" id="CLU_2997071_0_0_1"/>
<reference evidence="1 2" key="1">
    <citation type="submission" date="2014-06" db="EMBL/GenBank/DDBJ databases">
        <authorList>
            <consortium name="DOE Joint Genome Institute"/>
            <person name="Kuo A."/>
            <person name="Kohler A."/>
            <person name="Nagy L.G."/>
            <person name="Floudas D."/>
            <person name="Copeland A."/>
            <person name="Barry K.W."/>
            <person name="Cichocki N."/>
            <person name="Veneault-Fourrey C."/>
            <person name="LaButti K."/>
            <person name="Lindquist E.A."/>
            <person name="Lipzen A."/>
            <person name="Lundell T."/>
            <person name="Morin E."/>
            <person name="Murat C."/>
            <person name="Sun H."/>
            <person name="Tunlid A."/>
            <person name="Henrissat B."/>
            <person name="Grigoriev I.V."/>
            <person name="Hibbett D.S."/>
            <person name="Martin F."/>
            <person name="Nordberg H.P."/>
            <person name="Cantor M.N."/>
            <person name="Hua S.X."/>
        </authorList>
    </citation>
    <scope>NUCLEOTIDE SEQUENCE [LARGE SCALE GENOMIC DNA]</scope>
    <source>
        <strain evidence="1 2">ATCC 200175</strain>
    </source>
</reference>
<dbReference type="Proteomes" id="UP000053647">
    <property type="component" value="Unassembled WGS sequence"/>
</dbReference>
<sequence length="57" mass="6248">MALVLMVTPFPMAPNPEHHMLSTVTLVVWQPRGVSVSWVHGRGDGWGRAYLSSTCLA</sequence>
<accession>A0A0C9STJ1</accession>
<evidence type="ECO:0000313" key="2">
    <source>
        <dbReference type="Proteomes" id="UP000053647"/>
    </source>
</evidence>